<protein>
    <submittedName>
        <fullName evidence="1">Aspartate-semialdehyde dehydrogenase</fullName>
    </submittedName>
</protein>
<accession>A0A0A5I3T6</accession>
<evidence type="ECO:0000313" key="2">
    <source>
        <dbReference type="Proteomes" id="UP000030451"/>
    </source>
</evidence>
<gene>
    <name evidence="1" type="ORF">NM06_04160</name>
</gene>
<dbReference type="Proteomes" id="UP000030451">
    <property type="component" value="Unassembled WGS sequence"/>
</dbReference>
<dbReference type="AlphaFoldDB" id="A0A0A5I3T6"/>
<sequence length="395" mass="45600">METVSNRTHQAAKFRRYAGYDPFDGLNSRLFDVFPFLKNTTFGLAWIQLFKRSHINFRPVLGVPQKRNPKGIGLFILGMIEDYQRTSEVSFLLEAVDLGNWLLTQQCDKSEWQHACWGYHFDWKARAFYVPKGKPNVITTIYVAQALYKLSKEIQSSQPEQAKRFLDQALDAANFIVKTLYTEADDRAFFAYIPGETTFVHNASLWAAAWVAVVSQETCNQEYRDLAIRVAKQSVSEQSDDGSWVYGSRHHHQFIDGFHTGYNLEALHIIRQALSTDEFDQSIDKGLQYYRENLIDSDGTAKYYNNNPYPLDPHSVSQAIITLLKLGDGSSDLNLVKKVIERAFDTLYLPDEAQFVYQKSKSHTNKINYMRWTQAWMYYALSYYLNATSEEHGTN</sequence>
<proteinExistence type="predicted"/>
<comment type="caution">
    <text evidence="1">The sequence shown here is derived from an EMBL/GenBank/DDBJ whole genome shotgun (WGS) entry which is preliminary data.</text>
</comment>
<dbReference type="EMBL" id="JRWP01000004">
    <property type="protein sequence ID" value="KGY10429.1"/>
    <property type="molecule type" value="Genomic_DNA"/>
</dbReference>
<dbReference type="SUPFAM" id="SSF48239">
    <property type="entry name" value="Terpenoid cyclases/Protein prenyltransferases"/>
    <property type="match status" value="1"/>
</dbReference>
<organism evidence="1 2">
    <name type="scientific">Photobacterium sp. (strain ATCC 43367)</name>
    <dbReference type="NCBI Taxonomy" id="379097"/>
    <lineage>
        <taxon>Bacteria</taxon>
        <taxon>Pseudomonadati</taxon>
        <taxon>Pseudomonadota</taxon>
        <taxon>Gammaproteobacteria</taxon>
        <taxon>Vibrionales</taxon>
        <taxon>Vibrionaceae</taxon>
        <taxon>Vibrio</taxon>
        <taxon>Vibrio oreintalis group</taxon>
    </lineage>
</organism>
<reference evidence="1 2" key="1">
    <citation type="submission" date="2014-10" db="EMBL/GenBank/DDBJ databases">
        <title>Genome sequencing of Vibrio sinaloensis T08.</title>
        <authorList>
            <person name="Chan K.-G."/>
            <person name="Mohamad N.I."/>
        </authorList>
    </citation>
    <scope>NUCLEOTIDE SEQUENCE [LARGE SCALE GENOMIC DNA]</scope>
    <source>
        <strain evidence="1 2">T08</strain>
    </source>
</reference>
<evidence type="ECO:0000313" key="1">
    <source>
        <dbReference type="EMBL" id="KGY10429.1"/>
    </source>
</evidence>
<name>A0A0A5I3T6_PHOS4</name>
<dbReference type="InterPro" id="IPR008930">
    <property type="entry name" value="Terpenoid_cyclase/PrenylTrfase"/>
</dbReference>
<dbReference type="Gene3D" id="1.50.10.20">
    <property type="match status" value="1"/>
</dbReference>